<evidence type="ECO:0000313" key="2">
    <source>
        <dbReference type="Proteomes" id="UP000239458"/>
    </source>
</evidence>
<name>A0A2S9DP13_PSECE</name>
<sequence>MRPPIADSAAVPEHRRPLKCLRLGILAIALLSLNACSWVALAAKEGAVSATGRYGLDSFTFEGTLPAEFGMDIMPSYDPVDPESSVCQRQDLYGEWSPRYYGTSDNIPIQAQPQTFTHKVPLTYSVGLCKMRLTALDLNINARHGQQKWQQTYANGGFRIFKQLPAGAPGFDEKGIRSVNAQCSWLFQESKLYLQLSKLLTCEASGTHLQYDQLASKTVKLAIEVSSEERPTMRNRWIKSEAGWKPCLGTEKSDRCQQPPIFKTFQMNGQTCTVYPGCVE</sequence>
<accession>A0A2S9DP13</accession>
<dbReference type="EMBL" id="PCQE01000023">
    <property type="protein sequence ID" value="PRC02947.1"/>
    <property type="molecule type" value="Genomic_DNA"/>
</dbReference>
<dbReference type="Proteomes" id="UP000239458">
    <property type="component" value="Unassembled WGS sequence"/>
</dbReference>
<organism evidence="1 2">
    <name type="scientific">Pseudomonas cedrina</name>
    <dbReference type="NCBI Taxonomy" id="651740"/>
    <lineage>
        <taxon>Bacteria</taxon>
        <taxon>Pseudomonadati</taxon>
        <taxon>Pseudomonadota</taxon>
        <taxon>Gammaproteobacteria</taxon>
        <taxon>Pseudomonadales</taxon>
        <taxon>Pseudomonadaceae</taxon>
        <taxon>Pseudomonas</taxon>
    </lineage>
</organism>
<reference evidence="1 2" key="1">
    <citation type="submission" date="2017-09" db="EMBL/GenBank/DDBJ databases">
        <title>Genomic, metabolic, and phenotypic characteristics of bacterial isolates from the natural microbiome of the model nematode Caenorhabditis elegans.</title>
        <authorList>
            <person name="Zimmermann J."/>
            <person name="Obeng N."/>
            <person name="Yang W."/>
            <person name="Obeng O."/>
            <person name="Kissoyan K."/>
            <person name="Pees B."/>
            <person name="Dirksen P."/>
            <person name="Hoppner M."/>
            <person name="Franke A."/>
            <person name="Rosenstiel P."/>
            <person name="Leippe M."/>
            <person name="Dierking K."/>
            <person name="Kaleta C."/>
            <person name="Schulenburg H."/>
        </authorList>
    </citation>
    <scope>NUCLEOTIDE SEQUENCE [LARGE SCALE GENOMIC DNA]</scope>
    <source>
        <strain evidence="1 2">MYb184</strain>
    </source>
</reference>
<evidence type="ECO:0000313" key="1">
    <source>
        <dbReference type="EMBL" id="PRC02947.1"/>
    </source>
</evidence>
<dbReference type="RefSeq" id="WP_105226437.1">
    <property type="nucleotide sequence ID" value="NZ_PCQE01000023.1"/>
</dbReference>
<protein>
    <submittedName>
        <fullName evidence="1">Uncharacterized protein</fullName>
    </submittedName>
</protein>
<dbReference type="AlphaFoldDB" id="A0A2S9DP13"/>
<gene>
    <name evidence="1" type="ORF">CQ006_15300</name>
</gene>
<proteinExistence type="predicted"/>
<comment type="caution">
    <text evidence="1">The sequence shown here is derived from an EMBL/GenBank/DDBJ whole genome shotgun (WGS) entry which is preliminary data.</text>
</comment>